<name>A0ABU7KZE4_9ACTN</name>
<organism evidence="1 2">
    <name type="scientific">Nocardiopsis tropica</name>
    <dbReference type="NCBI Taxonomy" id="109330"/>
    <lineage>
        <taxon>Bacteria</taxon>
        <taxon>Bacillati</taxon>
        <taxon>Actinomycetota</taxon>
        <taxon>Actinomycetes</taxon>
        <taxon>Streptosporangiales</taxon>
        <taxon>Nocardiopsidaceae</taxon>
        <taxon>Nocardiopsis</taxon>
    </lineage>
</organism>
<proteinExistence type="predicted"/>
<evidence type="ECO:0000313" key="1">
    <source>
        <dbReference type="EMBL" id="MEE2054677.1"/>
    </source>
</evidence>
<dbReference type="EMBL" id="JAUUCC010000123">
    <property type="protein sequence ID" value="MEE2054677.1"/>
    <property type="molecule type" value="Genomic_DNA"/>
</dbReference>
<gene>
    <name evidence="1" type="ORF">Q8A49_29685</name>
</gene>
<evidence type="ECO:0000313" key="2">
    <source>
        <dbReference type="Proteomes" id="UP001348641"/>
    </source>
</evidence>
<dbReference type="Proteomes" id="UP001348641">
    <property type="component" value="Unassembled WGS sequence"/>
</dbReference>
<protein>
    <submittedName>
        <fullName evidence="1">Uncharacterized protein</fullName>
    </submittedName>
</protein>
<comment type="caution">
    <text evidence="1">The sequence shown here is derived from an EMBL/GenBank/DDBJ whole genome shotgun (WGS) entry which is preliminary data.</text>
</comment>
<accession>A0ABU7KZE4</accession>
<reference evidence="1 2" key="1">
    <citation type="submission" date="2023-07" db="EMBL/GenBank/DDBJ databases">
        <authorList>
            <person name="Girao M."/>
            <person name="Carvalho M.F."/>
        </authorList>
    </citation>
    <scope>NUCLEOTIDE SEQUENCE [LARGE SCALE GENOMIC DNA]</scope>
    <source>
        <strain evidence="1 2">66/93</strain>
    </source>
</reference>
<dbReference type="RefSeq" id="WP_330161506.1">
    <property type="nucleotide sequence ID" value="NZ_BAAAJA010000101.1"/>
</dbReference>
<sequence length="60" mass="6880">MAHRPRIEPVPVPAWTLHWPRCDCGWDGDIVRTRAYADDQVDEHLADSAEADTTYQPSLF</sequence>